<name>A0A0R1K559_9LACO</name>
<dbReference type="STRING" id="1423775.FD03_GL002265"/>
<dbReference type="RefSeq" id="WP_025024549.1">
    <property type="nucleotide sequence ID" value="NZ_AZDZ01000022.1"/>
</dbReference>
<gene>
    <name evidence="2" type="ORF">FD03_GL002265</name>
</gene>
<dbReference type="eggNOG" id="ENOG5030I3I">
    <property type="taxonomic scope" value="Bacteria"/>
</dbReference>
<evidence type="ECO:0000313" key="2">
    <source>
        <dbReference type="EMBL" id="KRK78492.1"/>
    </source>
</evidence>
<dbReference type="EMBL" id="AZDZ01000022">
    <property type="protein sequence ID" value="KRK78492.1"/>
    <property type="molecule type" value="Genomic_DNA"/>
</dbReference>
<evidence type="ECO:0000256" key="1">
    <source>
        <dbReference type="SAM" id="Coils"/>
    </source>
</evidence>
<comment type="caution">
    <text evidence="2">The sequence shown here is derived from an EMBL/GenBank/DDBJ whole genome shotgun (WGS) entry which is preliminary data.</text>
</comment>
<proteinExistence type="predicted"/>
<evidence type="ECO:0000313" key="3">
    <source>
        <dbReference type="Proteomes" id="UP000051248"/>
    </source>
</evidence>
<protein>
    <recommendedName>
        <fullName evidence="4">Phage protein</fullName>
    </recommendedName>
</protein>
<dbReference type="OrthoDB" id="1655658at2"/>
<sequence>MDKDIVIDLLKSIDGSFKDKNSKSKVLKKDIELLKNEKATYKEVNDLAIEVGQNLSQSINEFVTAESLPNEKMYFNISNRLMNHTLKNNYDIVTGYASDVQNQLNQAANLHLKAQVPDFNQEKVKGLVERLTAAESFDDIKWILDEPLVTFTQSIVDDTIQKNVEFQSNVGLKPRITRTVVGKPCDWCKNLAGSYSYNDAPDDIYRRHERCHCIVDYNPGDGRKQNVWTKNWK</sequence>
<evidence type="ECO:0008006" key="4">
    <source>
        <dbReference type="Google" id="ProtNLM"/>
    </source>
</evidence>
<dbReference type="Proteomes" id="UP000051248">
    <property type="component" value="Unassembled WGS sequence"/>
</dbReference>
<accession>A0A0R1K559</accession>
<keyword evidence="3" id="KW-1185">Reference proteome</keyword>
<reference evidence="2 3" key="1">
    <citation type="journal article" date="2015" name="Genome Announc.">
        <title>Expanding the biotechnology potential of lactobacilli through comparative genomics of 213 strains and associated genera.</title>
        <authorList>
            <person name="Sun Z."/>
            <person name="Harris H.M."/>
            <person name="McCann A."/>
            <person name="Guo C."/>
            <person name="Argimon S."/>
            <person name="Zhang W."/>
            <person name="Yang X."/>
            <person name="Jeffery I.B."/>
            <person name="Cooney J.C."/>
            <person name="Kagawa T.F."/>
            <person name="Liu W."/>
            <person name="Song Y."/>
            <person name="Salvetti E."/>
            <person name="Wrobel A."/>
            <person name="Rasinkangas P."/>
            <person name="Parkhill J."/>
            <person name="Rea M.C."/>
            <person name="O'Sullivan O."/>
            <person name="Ritari J."/>
            <person name="Douillard F.P."/>
            <person name="Paul Ross R."/>
            <person name="Yang R."/>
            <person name="Briner A.E."/>
            <person name="Felis G.E."/>
            <person name="de Vos W.M."/>
            <person name="Barrangou R."/>
            <person name="Klaenhammer T.R."/>
            <person name="Caufield P.W."/>
            <person name="Cui Y."/>
            <person name="Zhang H."/>
            <person name="O'Toole P.W."/>
        </authorList>
    </citation>
    <scope>NUCLEOTIDE SEQUENCE [LARGE SCALE GENOMIC DNA]</scope>
    <source>
        <strain evidence="2 3">DSM 19682</strain>
    </source>
</reference>
<keyword evidence="1" id="KW-0175">Coiled coil</keyword>
<organism evidence="2 3">
    <name type="scientific">Companilactobacillus nodensis DSM 19682 = JCM 14932 = NBRC 107160</name>
    <dbReference type="NCBI Taxonomy" id="1423775"/>
    <lineage>
        <taxon>Bacteria</taxon>
        <taxon>Bacillati</taxon>
        <taxon>Bacillota</taxon>
        <taxon>Bacilli</taxon>
        <taxon>Lactobacillales</taxon>
        <taxon>Lactobacillaceae</taxon>
        <taxon>Companilactobacillus</taxon>
    </lineage>
</organism>
<feature type="coiled-coil region" evidence="1">
    <location>
        <begin position="17"/>
        <end position="44"/>
    </location>
</feature>
<dbReference type="AlphaFoldDB" id="A0A0R1K559"/>
<dbReference type="PATRIC" id="fig|1423775.4.peg.2303"/>